<evidence type="ECO:0000313" key="1">
    <source>
        <dbReference type="EMBL" id="QFZ25090.1"/>
    </source>
</evidence>
<gene>
    <name evidence="1" type="ORF">EJF14_10175</name>
</gene>
<proteinExistence type="predicted"/>
<sequence length="18" mass="2172">MSPLQSPRRRLLPELLKH</sequence>
<protein>
    <submittedName>
        <fullName evidence="1">Uncharacterized protein</fullName>
    </submittedName>
</protein>
<reference evidence="2" key="1">
    <citation type="journal article" date="2019" name="MBio">
        <title>Comparative genomics for the elucidation of multidrug resistance (MDR) in Candida lusitaniae.</title>
        <authorList>
            <person name="Kannan A."/>
            <person name="Asner S.A."/>
            <person name="Trachsel E."/>
            <person name="Kelly S."/>
            <person name="Parker J."/>
            <person name="Sanglard D."/>
        </authorList>
    </citation>
    <scope>NUCLEOTIDE SEQUENCE [LARGE SCALE GENOMIC DNA]</scope>
    <source>
        <strain evidence="2">P1</strain>
    </source>
</reference>
<keyword evidence="2" id="KW-1185">Reference proteome</keyword>
<name>A0ACD0WCV8_CLALS</name>
<accession>A0ACD0WCV8</accession>
<evidence type="ECO:0000313" key="2">
    <source>
        <dbReference type="Proteomes" id="UP000326582"/>
    </source>
</evidence>
<dbReference type="Proteomes" id="UP000326582">
    <property type="component" value="Chromosome 1"/>
</dbReference>
<organism evidence="1 2">
    <name type="scientific">Clavispora lusitaniae</name>
    <name type="common">Candida lusitaniae</name>
    <dbReference type="NCBI Taxonomy" id="36911"/>
    <lineage>
        <taxon>Eukaryota</taxon>
        <taxon>Fungi</taxon>
        <taxon>Dikarya</taxon>
        <taxon>Ascomycota</taxon>
        <taxon>Saccharomycotina</taxon>
        <taxon>Pichiomycetes</taxon>
        <taxon>Metschnikowiaceae</taxon>
        <taxon>Clavispora</taxon>
    </lineage>
</organism>
<dbReference type="EMBL" id="CP038484">
    <property type="protein sequence ID" value="QFZ25090.1"/>
    <property type="molecule type" value="Genomic_DNA"/>
</dbReference>